<dbReference type="SUPFAM" id="SSF56672">
    <property type="entry name" value="DNA/RNA polymerases"/>
    <property type="match status" value="1"/>
</dbReference>
<dbReference type="InterPro" id="IPR000477">
    <property type="entry name" value="RT_dom"/>
</dbReference>
<feature type="domain" description="Reverse transcriptase" evidence="1">
    <location>
        <begin position="338"/>
        <end position="652"/>
    </location>
</feature>
<accession>A0A7J0GQF6</accession>
<evidence type="ECO:0000313" key="2">
    <source>
        <dbReference type="EMBL" id="GFZ13032.1"/>
    </source>
</evidence>
<sequence length="790" mass="88723">MGLQGTNSLAGEWQTTSSHHPNGRILIVWKEDLVQLDIVQTTEQAIHCLATCKSSAVTFYISFIYAFNTPMGRRPLWHNLRRFRYASQNPWILLGDFNNVLSTEERINGQPVSMYETREFKECCYDLGLSDMRSTGVFHTWTNNKIWCKLDRAMVNSTWLRRGFKAQANFELPGILSDHSPCTITILGDNDRGASPFKFFNMWAIHENFLKLVNTSWGEHIRGSAMFRLCTKLKTLKDPLKSLNRHHFAHISARAQAAAEELVDLQKLLYDIPTDIQLQVRVSDLRSKAIKLAEAEASYCSQLAKAKYLKNCDRGTKFFHGLIKSRRAKSSITSITLESRERSNSNSQVSEAFVRYYKGLLGTKGGCTCLNFDIVARGRRLDQDQVQNLTQQVTEEEIKMALFAIGEDKAPGPDGYTSCFFKKAWDIVGRDFVEAVMEFFSSGQILRQLNHSVLALIPKSKDADRVEDYRPIACYLRKAFDSVDWEFIRGMLIALNFPPIFIGWIMTCVTTTSYSLSFNGSLHGFFQGQRGLRQGDPLSPYLFVLCLEYLSRSLDELKSIPDFNFHPRCGGLKITHLAYADDLILLSRGDPTSVSLIMGKLKQFGDCSGLKISLSKSSLYTAGISPGDLETIKGITGFPQGAFPFKYLGIPVAASRLTITQFSPLIDKISDYISAWAGASLSYAGRAELIKSVLHGVECYWLSILPIPVGVREKVNQLCRNFLWSGKATVNKKPLVAWKEVTLPKHEGGLGIRNTKAWNKALISKNSLGYSSQEGFPLGPVDSSDLYEPC</sequence>
<dbReference type="GO" id="GO:0003824">
    <property type="term" value="F:catalytic activity"/>
    <property type="evidence" value="ECO:0007669"/>
    <property type="project" value="InterPro"/>
</dbReference>
<dbReference type="OrthoDB" id="1938625at2759"/>
<proteinExistence type="predicted"/>
<gene>
    <name evidence="2" type="ORF">Acr_23g0014170</name>
</gene>
<protein>
    <recommendedName>
        <fullName evidence="1">Reverse transcriptase domain-containing protein</fullName>
    </recommendedName>
</protein>
<dbReference type="EMBL" id="BJWL01000023">
    <property type="protein sequence ID" value="GFZ13032.1"/>
    <property type="molecule type" value="Genomic_DNA"/>
</dbReference>
<dbReference type="PROSITE" id="PS50878">
    <property type="entry name" value="RT_POL"/>
    <property type="match status" value="1"/>
</dbReference>
<dbReference type="Proteomes" id="UP000585474">
    <property type="component" value="Unassembled WGS sequence"/>
</dbReference>
<name>A0A7J0GQF6_9ERIC</name>
<dbReference type="CDD" id="cd01650">
    <property type="entry name" value="RT_nLTR_like"/>
    <property type="match status" value="1"/>
</dbReference>
<comment type="caution">
    <text evidence="2">The sequence shown here is derived from an EMBL/GenBank/DDBJ whole genome shotgun (WGS) entry which is preliminary data.</text>
</comment>
<dbReference type="SUPFAM" id="SSF56219">
    <property type="entry name" value="DNase I-like"/>
    <property type="match status" value="1"/>
</dbReference>
<organism evidence="2 3">
    <name type="scientific">Actinidia rufa</name>
    <dbReference type="NCBI Taxonomy" id="165716"/>
    <lineage>
        <taxon>Eukaryota</taxon>
        <taxon>Viridiplantae</taxon>
        <taxon>Streptophyta</taxon>
        <taxon>Embryophyta</taxon>
        <taxon>Tracheophyta</taxon>
        <taxon>Spermatophyta</taxon>
        <taxon>Magnoliopsida</taxon>
        <taxon>eudicotyledons</taxon>
        <taxon>Gunneridae</taxon>
        <taxon>Pentapetalae</taxon>
        <taxon>asterids</taxon>
        <taxon>Ericales</taxon>
        <taxon>Actinidiaceae</taxon>
        <taxon>Actinidia</taxon>
    </lineage>
</organism>
<dbReference type="InterPro" id="IPR036691">
    <property type="entry name" value="Endo/exonu/phosph_ase_sf"/>
</dbReference>
<dbReference type="Pfam" id="PF00078">
    <property type="entry name" value="RVT_1"/>
    <property type="match status" value="1"/>
</dbReference>
<keyword evidence="3" id="KW-1185">Reference proteome</keyword>
<dbReference type="Gene3D" id="3.60.10.10">
    <property type="entry name" value="Endonuclease/exonuclease/phosphatase"/>
    <property type="match status" value="1"/>
</dbReference>
<reference evidence="2 3" key="1">
    <citation type="submission" date="2019-07" db="EMBL/GenBank/DDBJ databases">
        <title>De Novo Assembly of kiwifruit Actinidia rufa.</title>
        <authorList>
            <person name="Sugita-Konishi S."/>
            <person name="Sato K."/>
            <person name="Mori E."/>
            <person name="Abe Y."/>
            <person name="Kisaki G."/>
            <person name="Hamano K."/>
            <person name="Suezawa K."/>
            <person name="Otani M."/>
            <person name="Fukuda T."/>
            <person name="Manabe T."/>
            <person name="Gomi K."/>
            <person name="Tabuchi M."/>
            <person name="Akimitsu K."/>
            <person name="Kataoka I."/>
        </authorList>
    </citation>
    <scope>NUCLEOTIDE SEQUENCE [LARGE SCALE GENOMIC DNA]</scope>
    <source>
        <strain evidence="3">cv. Fuchu</strain>
    </source>
</reference>
<evidence type="ECO:0000313" key="3">
    <source>
        <dbReference type="Proteomes" id="UP000585474"/>
    </source>
</evidence>
<dbReference type="Pfam" id="PF03372">
    <property type="entry name" value="Exo_endo_phos"/>
    <property type="match status" value="1"/>
</dbReference>
<dbReference type="AlphaFoldDB" id="A0A7J0GQF6"/>
<dbReference type="InterPro" id="IPR043502">
    <property type="entry name" value="DNA/RNA_pol_sf"/>
</dbReference>
<evidence type="ECO:0000259" key="1">
    <source>
        <dbReference type="PROSITE" id="PS50878"/>
    </source>
</evidence>
<dbReference type="InterPro" id="IPR005135">
    <property type="entry name" value="Endo/exonuclease/phosphatase"/>
</dbReference>
<dbReference type="PANTHER" id="PTHR33116">
    <property type="entry name" value="REVERSE TRANSCRIPTASE ZINC-BINDING DOMAIN-CONTAINING PROTEIN-RELATED-RELATED"/>
    <property type="match status" value="1"/>
</dbReference>
<dbReference type="PANTHER" id="PTHR33116:SF80">
    <property type="entry name" value="REVERSE TRANSCRIPTASE ZINC-BINDING DOMAIN-CONTAINING PROTEIN"/>
    <property type="match status" value="1"/>
</dbReference>